<proteinExistence type="predicted"/>
<keyword evidence="1" id="KW-0472">Membrane</keyword>
<name>A0A2H4UT72_9VIRU</name>
<evidence type="ECO:0000313" key="3">
    <source>
        <dbReference type="Proteomes" id="UP000240325"/>
    </source>
</evidence>
<keyword evidence="3" id="KW-1185">Reference proteome</keyword>
<accession>A0A2H4UT72</accession>
<evidence type="ECO:0000313" key="2">
    <source>
        <dbReference type="EMBL" id="ATZ80143.1"/>
    </source>
</evidence>
<evidence type="ECO:0000256" key="1">
    <source>
        <dbReference type="SAM" id="Phobius"/>
    </source>
</evidence>
<dbReference type="Proteomes" id="UP000240325">
    <property type="component" value="Segment"/>
</dbReference>
<sequence>MIQHKIPYNFAIKKLPILLTLYFPCFCSIITKIINIIYYFCFTHNPYKKMHIQ</sequence>
<gene>
    <name evidence="2" type="ORF">BMW23_0081</name>
</gene>
<reference evidence="2" key="1">
    <citation type="journal article" date="2017" name="Elife">
        <title>The kinetoplastid-infecting Bodo saltans virus (BsV), a window into the most abundant giant viruses in the sea.</title>
        <authorList>
            <person name="Deeg C.M."/>
            <person name="Chow C.-E.T."/>
            <person name="Suttle C.A."/>
        </authorList>
    </citation>
    <scope>NUCLEOTIDE SEQUENCE</scope>
    <source>
        <strain evidence="2">NG1</strain>
    </source>
</reference>
<feature type="transmembrane region" description="Helical" evidence="1">
    <location>
        <begin position="21"/>
        <end position="40"/>
    </location>
</feature>
<protein>
    <submittedName>
        <fullName evidence="2">Uncharacterized protein</fullName>
    </submittedName>
</protein>
<organism evidence="2">
    <name type="scientific">Bodo saltans virus</name>
    <dbReference type="NCBI Taxonomy" id="2024608"/>
    <lineage>
        <taxon>Viruses</taxon>
        <taxon>Varidnaviria</taxon>
        <taxon>Bamfordvirae</taxon>
        <taxon>Nucleocytoviricota</taxon>
        <taxon>Megaviricetes</taxon>
        <taxon>Imitervirales</taxon>
        <taxon>Mimiviridae</taxon>
        <taxon>Klosneuvirinae</taxon>
        <taxon>Theiavirus</taxon>
        <taxon>Theiavirus salishense</taxon>
    </lineage>
</organism>
<keyword evidence="1" id="KW-1133">Transmembrane helix</keyword>
<dbReference type="EMBL" id="MF782455">
    <property type="protein sequence ID" value="ATZ80143.1"/>
    <property type="molecule type" value="Genomic_DNA"/>
</dbReference>
<keyword evidence="1" id="KW-0812">Transmembrane</keyword>